<dbReference type="Gene3D" id="2.120.10.80">
    <property type="entry name" value="Kelch-type beta propeller"/>
    <property type="match status" value="1"/>
</dbReference>
<gene>
    <name evidence="1" type="ORF">GOP47_0019151</name>
</gene>
<dbReference type="SUPFAM" id="SSF117281">
    <property type="entry name" value="Kelch motif"/>
    <property type="match status" value="1"/>
</dbReference>
<dbReference type="InterPro" id="IPR015915">
    <property type="entry name" value="Kelch-typ_b-propeller"/>
</dbReference>
<name>A0A9D4UF22_ADICA</name>
<proteinExistence type="predicted"/>
<reference evidence="1" key="1">
    <citation type="submission" date="2021-01" db="EMBL/GenBank/DDBJ databases">
        <title>Adiantum capillus-veneris genome.</title>
        <authorList>
            <person name="Fang Y."/>
            <person name="Liao Q."/>
        </authorList>
    </citation>
    <scope>NUCLEOTIDE SEQUENCE</scope>
    <source>
        <strain evidence="1">H3</strain>
        <tissue evidence="1">Leaf</tissue>
    </source>
</reference>
<comment type="caution">
    <text evidence="1">The sequence shown here is derived from an EMBL/GenBank/DDBJ whole genome shotgun (WGS) entry which is preliminary data.</text>
</comment>
<dbReference type="EMBL" id="JABFUD020000018">
    <property type="protein sequence ID" value="KAI5066527.1"/>
    <property type="molecule type" value="Genomic_DNA"/>
</dbReference>
<evidence type="ECO:0000313" key="2">
    <source>
        <dbReference type="Proteomes" id="UP000886520"/>
    </source>
</evidence>
<dbReference type="OrthoDB" id="191037at2759"/>
<organism evidence="1 2">
    <name type="scientific">Adiantum capillus-veneris</name>
    <name type="common">Maidenhair fern</name>
    <dbReference type="NCBI Taxonomy" id="13818"/>
    <lineage>
        <taxon>Eukaryota</taxon>
        <taxon>Viridiplantae</taxon>
        <taxon>Streptophyta</taxon>
        <taxon>Embryophyta</taxon>
        <taxon>Tracheophyta</taxon>
        <taxon>Polypodiopsida</taxon>
        <taxon>Polypodiidae</taxon>
        <taxon>Polypodiales</taxon>
        <taxon>Pteridineae</taxon>
        <taxon>Pteridaceae</taxon>
        <taxon>Vittarioideae</taxon>
        <taxon>Adiantum</taxon>
    </lineage>
</organism>
<evidence type="ECO:0000313" key="1">
    <source>
        <dbReference type="EMBL" id="KAI5066527.1"/>
    </source>
</evidence>
<protein>
    <submittedName>
        <fullName evidence="1">Uncharacterized protein</fullName>
    </submittedName>
</protein>
<dbReference type="Proteomes" id="UP000886520">
    <property type="component" value="Chromosome 18"/>
</dbReference>
<sequence>MTGGKRSPTCARSVMNAWLWEPPPSPNKVLVFGGYSTEAQGQFTRTIESFDIRSGRCKCDERLCVPRATPNSLVVHDDRVYALLGVKLLKMGVNNDGWEDIGDVPTQLITTHCATSSKRGILVGGASGVSSSIELFVCQVLGKSLSWNKLDIPHHSNGFVQGTCIIQALF</sequence>
<accession>A0A9D4UF22</accession>
<dbReference type="AlphaFoldDB" id="A0A9D4UF22"/>
<keyword evidence="2" id="KW-1185">Reference proteome</keyword>